<comment type="caution">
    <text evidence="1">The sequence shown here is derived from an EMBL/GenBank/DDBJ whole genome shotgun (WGS) entry which is preliminary data.</text>
</comment>
<organism evidence="1 2">
    <name type="scientific">Piscibacillus salipiscarius</name>
    <dbReference type="NCBI Taxonomy" id="299480"/>
    <lineage>
        <taxon>Bacteria</taxon>
        <taxon>Bacillati</taxon>
        <taxon>Bacillota</taxon>
        <taxon>Bacilli</taxon>
        <taxon>Bacillales</taxon>
        <taxon>Bacillaceae</taxon>
        <taxon>Piscibacillus</taxon>
    </lineage>
</organism>
<dbReference type="Proteomes" id="UP001597452">
    <property type="component" value="Unassembled WGS sequence"/>
</dbReference>
<evidence type="ECO:0000313" key="2">
    <source>
        <dbReference type="Proteomes" id="UP001597452"/>
    </source>
</evidence>
<proteinExistence type="predicted"/>
<gene>
    <name evidence="1" type="ORF">ACFSW4_02715</name>
</gene>
<protein>
    <submittedName>
        <fullName evidence="1">DUF2804 domain-containing protein</fullName>
    </submittedName>
</protein>
<name>A0ABW5Q7G6_9BACI</name>
<dbReference type="PANTHER" id="PTHR35868:SF3">
    <property type="entry name" value="DUF2804 DOMAIN-CONTAINING PROTEIN"/>
    <property type="match status" value="1"/>
</dbReference>
<reference evidence="2" key="1">
    <citation type="journal article" date="2019" name="Int. J. Syst. Evol. Microbiol.">
        <title>The Global Catalogue of Microorganisms (GCM) 10K type strain sequencing project: providing services to taxonomists for standard genome sequencing and annotation.</title>
        <authorList>
            <consortium name="The Broad Institute Genomics Platform"/>
            <consortium name="The Broad Institute Genome Sequencing Center for Infectious Disease"/>
            <person name="Wu L."/>
            <person name="Ma J."/>
        </authorList>
    </citation>
    <scope>NUCLEOTIDE SEQUENCE [LARGE SCALE GENOMIC DNA]</scope>
    <source>
        <strain evidence="2">TISTR 1571</strain>
    </source>
</reference>
<keyword evidence="2" id="KW-1185">Reference proteome</keyword>
<dbReference type="InterPro" id="IPR021243">
    <property type="entry name" value="DUF2804"/>
</dbReference>
<dbReference type="PANTHER" id="PTHR35868">
    <property type="entry name" value="DUF2804 DOMAIN-CONTAINING PROTEIN-RELATED"/>
    <property type="match status" value="1"/>
</dbReference>
<sequence>MRGRELTKVVKLCDGNGELNSNSIGWARHPIVYCNVQGSFLRKKKWNYWCMTSPDALFSITVSHLDYVAVIFVYVFDLKTMKFNEQSVLIPFGRFVNMPDNVNDPIYVEHKGIRVSLQDTNINVYWPNFYESKPLQAQFSIKKEPEQESLNVVIPWGKNQFQFTSKQVGLPVQGKVNWSQGEYVFNSNQSFATLDFGRGKWPYRSTWNWGAASGYSDNHKVGLNLGGQWTEGTGQTENGITIDHRLHKVHDELDWIYDQQNYMKPWIIQTPNSHQVKLMFEPIFERVSRTNALIIQSEVHQMFGYYHGTIETDLGHSIEVNKIFGWAEDHKARW</sequence>
<evidence type="ECO:0000313" key="1">
    <source>
        <dbReference type="EMBL" id="MFD2637786.1"/>
    </source>
</evidence>
<accession>A0ABW5Q7G6</accession>
<dbReference type="RefSeq" id="WP_054752265.1">
    <property type="nucleotide sequence ID" value="NZ_JBHUMZ010000011.1"/>
</dbReference>
<dbReference type="Pfam" id="PF10974">
    <property type="entry name" value="DUF2804"/>
    <property type="match status" value="1"/>
</dbReference>
<dbReference type="EMBL" id="JBHUMZ010000011">
    <property type="protein sequence ID" value="MFD2637786.1"/>
    <property type="molecule type" value="Genomic_DNA"/>
</dbReference>